<name>A0A1J0GNU5_9CAUD</name>
<keyword evidence="3" id="KW-1185">Reference proteome</keyword>
<organism evidence="2 3">
    <name type="scientific">Streptomyces phage Joe</name>
    <dbReference type="NCBI Taxonomy" id="1913034"/>
    <lineage>
        <taxon>Viruses</taxon>
        <taxon>Duplodnaviria</taxon>
        <taxon>Heunggongvirae</taxon>
        <taxon>Uroviricota</taxon>
        <taxon>Caudoviricetes</taxon>
        <taxon>Arquatrovirinae</taxon>
        <taxon>Camvirus</taxon>
        <taxon>Camvirus joe</taxon>
    </lineage>
</organism>
<evidence type="ECO:0000313" key="2">
    <source>
        <dbReference type="EMBL" id="APC43243.1"/>
    </source>
</evidence>
<proteinExistence type="predicted"/>
<evidence type="ECO:0000256" key="1">
    <source>
        <dbReference type="SAM" id="MobiDB-lite"/>
    </source>
</evidence>
<dbReference type="EMBL" id="KX815338">
    <property type="protein sequence ID" value="APC43243.1"/>
    <property type="molecule type" value="Genomic_DNA"/>
</dbReference>
<gene>
    <name evidence="2" type="ORF">Joe_03</name>
</gene>
<accession>A0A1J0GNU5</accession>
<protein>
    <submittedName>
        <fullName evidence="2">Uncharacterized protein</fullName>
    </submittedName>
</protein>
<reference evidence="2 3" key="1">
    <citation type="submission" date="2016-09" db="EMBL/GenBank/DDBJ databases">
        <title>DNA sequence of the Streptomyces Phage Joe and characterization of phiJoe genome integration and excision.</title>
        <authorList>
            <person name="Fogg P.C.M."/>
            <person name="Haley J.A."/>
            <person name="Margaret S.C.M."/>
        </authorList>
    </citation>
    <scope>NUCLEOTIDE SEQUENCE [LARGE SCALE GENOMIC DNA]</scope>
</reference>
<sequence>MVHVGCELGASRAVVVSVSAPVTVSPKDAEPDLGPVRGKSIPPVTALPSGHTHHPPTWKLKPPTTSSPLSGKLLEAVDSGAVSALYVETSASTSSRLGPTGPHSASTYFVFVKWSRQAPTSRLPLGANALRTYRRGGLLVCCRLLLVTWLTLAQ</sequence>
<evidence type="ECO:0000313" key="3">
    <source>
        <dbReference type="Proteomes" id="UP000225416"/>
    </source>
</evidence>
<dbReference type="Proteomes" id="UP000225416">
    <property type="component" value="Segment"/>
</dbReference>
<feature type="region of interest" description="Disordered" evidence="1">
    <location>
        <begin position="26"/>
        <end position="65"/>
    </location>
</feature>